<comment type="caution">
    <text evidence="1">The sequence shown here is derived from an EMBL/GenBank/DDBJ whole genome shotgun (WGS) entry which is preliminary data.</text>
</comment>
<organism evidence="1 2">
    <name type="scientific">Streptomyces vulcanius</name>
    <dbReference type="NCBI Taxonomy" id="1441876"/>
    <lineage>
        <taxon>Bacteria</taxon>
        <taxon>Bacillati</taxon>
        <taxon>Actinomycetota</taxon>
        <taxon>Actinomycetes</taxon>
        <taxon>Kitasatosporales</taxon>
        <taxon>Streptomycetaceae</taxon>
        <taxon>Streptomyces</taxon>
    </lineage>
</organism>
<gene>
    <name evidence="1" type="ORF">ACFPIH_02825</name>
</gene>
<protein>
    <submittedName>
        <fullName evidence="1">Uncharacterized protein</fullName>
    </submittedName>
</protein>
<evidence type="ECO:0000313" key="2">
    <source>
        <dbReference type="Proteomes" id="UP001595839"/>
    </source>
</evidence>
<proteinExistence type="predicted"/>
<dbReference type="RefSeq" id="WP_381167792.1">
    <property type="nucleotide sequence ID" value="NZ_JBHSFK010000002.1"/>
</dbReference>
<reference evidence="2" key="1">
    <citation type="journal article" date="2019" name="Int. J. Syst. Evol. Microbiol.">
        <title>The Global Catalogue of Microorganisms (GCM) 10K type strain sequencing project: providing services to taxonomists for standard genome sequencing and annotation.</title>
        <authorList>
            <consortium name="The Broad Institute Genomics Platform"/>
            <consortium name="The Broad Institute Genome Sequencing Center for Infectious Disease"/>
            <person name="Wu L."/>
            <person name="Ma J."/>
        </authorList>
    </citation>
    <scope>NUCLEOTIDE SEQUENCE [LARGE SCALE GENOMIC DNA]</scope>
    <source>
        <strain evidence="2">CGMCC 4.7177</strain>
    </source>
</reference>
<name>A0ABV9AF04_9ACTN</name>
<evidence type="ECO:0000313" key="1">
    <source>
        <dbReference type="EMBL" id="MFC4498464.1"/>
    </source>
</evidence>
<dbReference type="EMBL" id="JBHSFK010000002">
    <property type="protein sequence ID" value="MFC4498464.1"/>
    <property type="molecule type" value="Genomic_DNA"/>
</dbReference>
<keyword evidence="2" id="KW-1185">Reference proteome</keyword>
<sequence length="274" mass="30225">MTEPTFRYHAVNEEETRFKVHTDAPGDDDGFLYQGIVYETADRNWVADWTGRSSNPIAMPGFATKEYAASALYWFTPPAQSFGSRPAGQSLGVVDELKIDLSVCGCCINNDCDCEGYNRVSQRFATKQTYEVQPSLIPTPGVLISLLPMPDGDFLVDCNTHGAGSGIGYLQKRADGRYDVRMGHRSVGSADSPETGMWACFKLHTGTKRYGKLTEGFNHYVDIDPWVNGTITFRGETVEAAREAVDQAVEALVDGHTEFKTDSTTYDVTLKAEQ</sequence>
<dbReference type="Proteomes" id="UP001595839">
    <property type="component" value="Unassembled WGS sequence"/>
</dbReference>
<accession>A0ABV9AF04</accession>